<protein>
    <submittedName>
        <fullName evidence="1">Uncharacterized protein</fullName>
    </submittedName>
</protein>
<sequence length="68" mass="7598">MFLSACIKSICINAMIGIIYAVNLKNYLVVSVELIHIRTNSLYQQTTSKGWAGNCSAFCGYEFPKFLV</sequence>
<proteinExistence type="predicted"/>
<comment type="caution">
    <text evidence="1">The sequence shown here is derived from an EMBL/GenBank/DDBJ whole genome shotgun (WGS) entry which is preliminary data.</text>
</comment>
<evidence type="ECO:0000313" key="2">
    <source>
        <dbReference type="Proteomes" id="UP000191094"/>
    </source>
</evidence>
<reference evidence="1 2" key="1">
    <citation type="submission" date="2017-02" db="EMBL/GenBank/DDBJ databases">
        <title>Draft genome sequence of Moraxella lincolnii CCUG 9405T type strain.</title>
        <authorList>
            <person name="Salva-Serra F."/>
            <person name="Engstrom-Jakobsson H."/>
            <person name="Thorell K."/>
            <person name="Jaen-Luchoro D."/>
            <person name="Gonzales-Siles L."/>
            <person name="Karlsson R."/>
            <person name="Yazdan S."/>
            <person name="Boulund F."/>
            <person name="Johnning A."/>
            <person name="Engstrand L."/>
            <person name="Kristiansson E."/>
            <person name="Moore E."/>
        </authorList>
    </citation>
    <scope>NUCLEOTIDE SEQUENCE [LARGE SCALE GENOMIC DNA]</scope>
    <source>
        <strain evidence="1 2">CCUG 9405</strain>
    </source>
</reference>
<dbReference type="Proteomes" id="UP000191094">
    <property type="component" value="Unassembled WGS sequence"/>
</dbReference>
<keyword evidence="2" id="KW-1185">Reference proteome</keyword>
<dbReference type="AlphaFoldDB" id="A0A1T0CKH5"/>
<gene>
    <name evidence="1" type="ORF">B0682_01260</name>
</gene>
<organism evidence="1 2">
    <name type="scientific">Lwoffella lincolnii</name>
    <dbReference type="NCBI Taxonomy" id="90241"/>
    <lineage>
        <taxon>Bacteria</taxon>
        <taxon>Pseudomonadati</taxon>
        <taxon>Pseudomonadota</taxon>
        <taxon>Gammaproteobacteria</taxon>
        <taxon>Moraxellales</taxon>
        <taxon>Moraxellaceae</taxon>
        <taxon>Lwoffella</taxon>
    </lineage>
</organism>
<name>A0A1T0CKH5_9GAMM</name>
<dbReference type="STRING" id="90241.B0682_01260"/>
<accession>A0A1T0CKH5</accession>
<evidence type="ECO:0000313" key="1">
    <source>
        <dbReference type="EMBL" id="OOS22858.1"/>
    </source>
</evidence>
<dbReference type="EMBL" id="MUYT01000001">
    <property type="protein sequence ID" value="OOS22858.1"/>
    <property type="molecule type" value="Genomic_DNA"/>
</dbReference>